<sequence length="103" mass="11379">MNLAVGSGGVGPLPKPPTLLSMVLPMDTKESLVFVLVNFVMGSRGLMLRRGRGRRRLARRGSIMRKRNRVEVVVESSEGMLHVAKRRHLVDEESDVLLAEATS</sequence>
<evidence type="ECO:0000313" key="2">
    <source>
        <dbReference type="EMBL" id="KAL0366792.1"/>
    </source>
</evidence>
<dbReference type="AlphaFoldDB" id="A0AAW2QG19"/>
<name>A0AAW2QG19_SESRA</name>
<evidence type="ECO:0000256" key="1">
    <source>
        <dbReference type="SAM" id="Phobius"/>
    </source>
</evidence>
<reference evidence="2" key="2">
    <citation type="journal article" date="2024" name="Plant">
        <title>Genomic evolution and insights into agronomic trait innovations of Sesamum species.</title>
        <authorList>
            <person name="Miao H."/>
            <person name="Wang L."/>
            <person name="Qu L."/>
            <person name="Liu H."/>
            <person name="Sun Y."/>
            <person name="Le M."/>
            <person name="Wang Q."/>
            <person name="Wei S."/>
            <person name="Zheng Y."/>
            <person name="Lin W."/>
            <person name="Duan Y."/>
            <person name="Cao H."/>
            <person name="Xiong S."/>
            <person name="Wang X."/>
            <person name="Wei L."/>
            <person name="Li C."/>
            <person name="Ma Q."/>
            <person name="Ju M."/>
            <person name="Zhao R."/>
            <person name="Li G."/>
            <person name="Mu C."/>
            <person name="Tian Q."/>
            <person name="Mei H."/>
            <person name="Zhang T."/>
            <person name="Gao T."/>
            <person name="Zhang H."/>
        </authorList>
    </citation>
    <scope>NUCLEOTIDE SEQUENCE</scope>
    <source>
        <strain evidence="2">G02</strain>
    </source>
</reference>
<organism evidence="2">
    <name type="scientific">Sesamum radiatum</name>
    <name type="common">Black benniseed</name>
    <dbReference type="NCBI Taxonomy" id="300843"/>
    <lineage>
        <taxon>Eukaryota</taxon>
        <taxon>Viridiplantae</taxon>
        <taxon>Streptophyta</taxon>
        <taxon>Embryophyta</taxon>
        <taxon>Tracheophyta</taxon>
        <taxon>Spermatophyta</taxon>
        <taxon>Magnoliopsida</taxon>
        <taxon>eudicotyledons</taxon>
        <taxon>Gunneridae</taxon>
        <taxon>Pentapetalae</taxon>
        <taxon>asterids</taxon>
        <taxon>lamiids</taxon>
        <taxon>Lamiales</taxon>
        <taxon>Pedaliaceae</taxon>
        <taxon>Sesamum</taxon>
    </lineage>
</organism>
<protein>
    <submittedName>
        <fullName evidence="2">Uncharacterized protein</fullName>
    </submittedName>
</protein>
<comment type="caution">
    <text evidence="2">The sequence shown here is derived from an EMBL/GenBank/DDBJ whole genome shotgun (WGS) entry which is preliminary data.</text>
</comment>
<keyword evidence="1" id="KW-0472">Membrane</keyword>
<keyword evidence="1" id="KW-1133">Transmembrane helix</keyword>
<gene>
    <name evidence="2" type="ORF">Sradi_3569300</name>
</gene>
<feature type="transmembrane region" description="Helical" evidence="1">
    <location>
        <begin position="31"/>
        <end position="47"/>
    </location>
</feature>
<accession>A0AAW2QG19</accession>
<keyword evidence="1" id="KW-0812">Transmembrane</keyword>
<proteinExistence type="predicted"/>
<reference evidence="2" key="1">
    <citation type="submission" date="2020-06" db="EMBL/GenBank/DDBJ databases">
        <authorList>
            <person name="Li T."/>
            <person name="Hu X."/>
            <person name="Zhang T."/>
            <person name="Song X."/>
            <person name="Zhang H."/>
            <person name="Dai N."/>
            <person name="Sheng W."/>
            <person name="Hou X."/>
            <person name="Wei L."/>
        </authorList>
    </citation>
    <scope>NUCLEOTIDE SEQUENCE</scope>
    <source>
        <strain evidence="2">G02</strain>
        <tissue evidence="2">Leaf</tissue>
    </source>
</reference>
<dbReference type="EMBL" id="JACGWJ010000015">
    <property type="protein sequence ID" value="KAL0366792.1"/>
    <property type="molecule type" value="Genomic_DNA"/>
</dbReference>